<name>A0A8I6S017_CIMLE</name>
<evidence type="ECO:0000313" key="2">
    <source>
        <dbReference type="EnsemblMetazoa" id="XP_014255491.1"/>
    </source>
</evidence>
<reference evidence="2" key="1">
    <citation type="submission" date="2022-01" db="UniProtKB">
        <authorList>
            <consortium name="EnsemblMetazoa"/>
        </authorList>
    </citation>
    <scope>IDENTIFICATION</scope>
</reference>
<feature type="transmembrane region" description="Helical" evidence="1">
    <location>
        <begin position="120"/>
        <end position="140"/>
    </location>
</feature>
<protein>
    <recommendedName>
        <fullName evidence="4">Transmembrane protein</fullName>
    </recommendedName>
</protein>
<dbReference type="OrthoDB" id="8187913at2759"/>
<keyword evidence="3" id="KW-1185">Reference proteome</keyword>
<keyword evidence="1" id="KW-1133">Transmembrane helix</keyword>
<dbReference type="EnsemblMetazoa" id="XM_024227866.1">
    <property type="protein sequence ID" value="XP_024083634.1"/>
    <property type="gene ID" value="LOC106670026"/>
</dbReference>
<dbReference type="RefSeq" id="XP_014255491.1">
    <property type="nucleotide sequence ID" value="XM_014400005.2"/>
</dbReference>
<evidence type="ECO:0000313" key="3">
    <source>
        <dbReference type="Proteomes" id="UP000494040"/>
    </source>
</evidence>
<organism evidence="2 3">
    <name type="scientific">Cimex lectularius</name>
    <name type="common">Bed bug</name>
    <name type="synonym">Acanthia lectularia</name>
    <dbReference type="NCBI Taxonomy" id="79782"/>
    <lineage>
        <taxon>Eukaryota</taxon>
        <taxon>Metazoa</taxon>
        <taxon>Ecdysozoa</taxon>
        <taxon>Arthropoda</taxon>
        <taxon>Hexapoda</taxon>
        <taxon>Insecta</taxon>
        <taxon>Pterygota</taxon>
        <taxon>Neoptera</taxon>
        <taxon>Paraneoptera</taxon>
        <taxon>Hemiptera</taxon>
        <taxon>Heteroptera</taxon>
        <taxon>Panheteroptera</taxon>
        <taxon>Cimicomorpha</taxon>
        <taxon>Cimicidae</taxon>
        <taxon>Cimex</taxon>
    </lineage>
</organism>
<dbReference type="AlphaFoldDB" id="A0A8I6S017"/>
<evidence type="ECO:0000256" key="1">
    <source>
        <dbReference type="SAM" id="Phobius"/>
    </source>
</evidence>
<evidence type="ECO:0008006" key="4">
    <source>
        <dbReference type="Google" id="ProtNLM"/>
    </source>
</evidence>
<proteinExistence type="predicted"/>
<dbReference type="GeneID" id="106670026"/>
<keyword evidence="1" id="KW-0472">Membrane</keyword>
<dbReference type="KEGG" id="clec:106670026"/>
<sequence>MVGTEVTLQIVATLSGAALVSFLLIAFINAEAKSRISHQEPEIENMSLWKVIANKMSHLTSASKAVNTTEKASETSTASRKLQWADEGTHHVRHGKHKGTRRGTPVIQVQQESCYSGNEVLIIIGVTCLLNFAFVLLVMACVHYCSSKNDRIPRLESVLIESESDSQESRRDWDRHNSLLSLHNLPLYRHKTPSHSMEQLLFLD</sequence>
<feature type="transmembrane region" description="Helical" evidence="1">
    <location>
        <begin position="6"/>
        <end position="28"/>
    </location>
</feature>
<dbReference type="EnsemblMetazoa" id="XM_014400005.2">
    <property type="protein sequence ID" value="XP_014255491.1"/>
    <property type="gene ID" value="LOC106670026"/>
</dbReference>
<keyword evidence="1" id="KW-0812">Transmembrane</keyword>
<dbReference type="Proteomes" id="UP000494040">
    <property type="component" value="Unassembled WGS sequence"/>
</dbReference>
<dbReference type="RefSeq" id="XP_024083634.1">
    <property type="nucleotide sequence ID" value="XM_024227866.1"/>
</dbReference>
<accession>A0A8I6S017</accession>